<keyword evidence="1" id="KW-1133">Transmembrane helix</keyword>
<keyword evidence="1" id="KW-0472">Membrane</keyword>
<gene>
    <name evidence="2" type="ORF">LEP1GSC116_0407</name>
</gene>
<dbReference type="AlphaFoldDB" id="M6RBA4"/>
<proteinExistence type="predicted"/>
<organism evidence="2 3">
    <name type="scientific">Leptospira interrogans serovar Icterohaemorrhagiae str. Verdun HP</name>
    <dbReference type="NCBI Taxonomy" id="1049910"/>
    <lineage>
        <taxon>Bacteria</taxon>
        <taxon>Pseudomonadati</taxon>
        <taxon>Spirochaetota</taxon>
        <taxon>Spirochaetia</taxon>
        <taxon>Leptospirales</taxon>
        <taxon>Leptospiraceae</taxon>
        <taxon>Leptospira</taxon>
    </lineage>
</organism>
<protein>
    <submittedName>
        <fullName evidence="2">PF12158 family protein</fullName>
    </submittedName>
</protein>
<feature type="non-terminal residue" evidence="2">
    <location>
        <position position="1"/>
    </location>
</feature>
<feature type="transmembrane region" description="Helical" evidence="1">
    <location>
        <begin position="30"/>
        <end position="52"/>
    </location>
</feature>
<feature type="transmembrane region" description="Helical" evidence="1">
    <location>
        <begin position="220"/>
        <end position="237"/>
    </location>
</feature>
<name>M6RBA4_LEPIR</name>
<evidence type="ECO:0000313" key="3">
    <source>
        <dbReference type="Proteomes" id="UP000012092"/>
    </source>
</evidence>
<dbReference type="Proteomes" id="UP000012092">
    <property type="component" value="Unassembled WGS sequence"/>
</dbReference>
<accession>M6RBA4</accession>
<dbReference type="EMBL" id="AHNZ02000569">
    <property type="protein sequence ID" value="EMO04870.1"/>
    <property type="molecule type" value="Genomic_DNA"/>
</dbReference>
<keyword evidence="1" id="KW-0812">Transmembrane</keyword>
<reference evidence="2 3" key="1">
    <citation type="submission" date="2013-01" db="EMBL/GenBank/DDBJ databases">
        <authorList>
            <person name="Harkins D.M."/>
            <person name="Durkin A.S."/>
            <person name="Brinkac L.M."/>
            <person name="Haft D.H."/>
            <person name="Selengut J.D."/>
            <person name="Sanka R."/>
            <person name="DePew J."/>
            <person name="Purushe J."/>
            <person name="Picardeau M."/>
            <person name="Werts C."/>
            <person name="Goarant C."/>
            <person name="Vinetz J.M."/>
            <person name="Sutton G.G."/>
            <person name="Nierman W.C."/>
            <person name="Fouts D.E."/>
        </authorList>
    </citation>
    <scope>NUCLEOTIDE SEQUENCE [LARGE SCALE GENOMIC DNA]</scope>
    <source>
        <strain evidence="2 3">Verdun HP</strain>
    </source>
</reference>
<feature type="transmembrane region" description="Helical" evidence="1">
    <location>
        <begin position="139"/>
        <end position="158"/>
    </location>
</feature>
<feature type="transmembrane region" description="Helical" evidence="1">
    <location>
        <begin position="194"/>
        <end position="214"/>
    </location>
</feature>
<evidence type="ECO:0000313" key="2">
    <source>
        <dbReference type="EMBL" id="EMO04870.1"/>
    </source>
</evidence>
<evidence type="ECO:0000256" key="1">
    <source>
        <dbReference type="SAM" id="Phobius"/>
    </source>
</evidence>
<sequence>VNICSVFICLFVLFGILTGLIVGKFKGLEWGMGIGGFILSIGGLILTIQIGINRYNELKDAVTAKGILIDYTEEREVKSHRINYSPLVRFSTPDGKKYTIRGLGSNRKKWQIHDAIDVTYKPSDPNQGFITDFQNTWGLTWALSLITLFLLSIGIFFIGGKIRGTKDDTIKIQTILASYTRITMERHFTKSGNIVMLSSFVLFFIFFFISGTIVKPIGTVFIGIGLGSFILGIGQWLSPVNDWELRTIPFVIGVFFFMIGLGAVLLG</sequence>
<feature type="transmembrane region" description="Helical" evidence="1">
    <location>
        <begin position="249"/>
        <end position="266"/>
    </location>
</feature>
<feature type="transmembrane region" description="Helical" evidence="1">
    <location>
        <begin position="6"/>
        <end position="23"/>
    </location>
</feature>
<comment type="caution">
    <text evidence="2">The sequence shown here is derived from an EMBL/GenBank/DDBJ whole genome shotgun (WGS) entry which is preliminary data.</text>
</comment>